<name>A0A4Q9HZN3_STRKA</name>
<dbReference type="EMBL" id="SIXH01000026">
    <property type="protein sequence ID" value="TBO60766.1"/>
    <property type="molecule type" value="Genomic_DNA"/>
</dbReference>
<dbReference type="Proteomes" id="UP000292452">
    <property type="component" value="Unassembled WGS sequence"/>
</dbReference>
<feature type="compositionally biased region" description="Low complexity" evidence="1">
    <location>
        <begin position="178"/>
        <end position="192"/>
    </location>
</feature>
<proteinExistence type="predicted"/>
<gene>
    <name evidence="2" type="ORF">EYS09_04870</name>
</gene>
<evidence type="ECO:0000313" key="2">
    <source>
        <dbReference type="EMBL" id="TBO60766.1"/>
    </source>
</evidence>
<organism evidence="2 3">
    <name type="scientific">Streptomyces kasugaensis</name>
    <dbReference type="NCBI Taxonomy" id="1946"/>
    <lineage>
        <taxon>Bacteria</taxon>
        <taxon>Bacillati</taxon>
        <taxon>Actinomycetota</taxon>
        <taxon>Actinomycetes</taxon>
        <taxon>Kitasatosporales</taxon>
        <taxon>Streptomycetaceae</taxon>
        <taxon>Streptomyces</taxon>
    </lineage>
</organism>
<evidence type="ECO:0000313" key="3">
    <source>
        <dbReference type="Proteomes" id="UP000292452"/>
    </source>
</evidence>
<accession>A0A4Q9HZN3</accession>
<protein>
    <submittedName>
        <fullName evidence="2">Uncharacterized protein</fullName>
    </submittedName>
</protein>
<keyword evidence="3" id="KW-1185">Reference proteome</keyword>
<sequence length="210" mass="22642">MQFATRAWAAFRSPATDGLRAIVSNRSSELRVPGGAFDRLRREYPAVRDGLSPSEWRIPAAVSDGATDAESAFARVTARETRPSLGDSWCFAMTDRMAHAPVPLLQAEPSDRPVGIGTGLRPTDTEARVLADTTLNGIDRWMGGVHLRGRHLPWRWDDGTETLVRPTEETRKPPHAPPSVTTAGPGAAAGPGVRDIVPRRMGCGLSACQP</sequence>
<feature type="region of interest" description="Disordered" evidence="1">
    <location>
        <begin position="163"/>
        <end position="192"/>
    </location>
</feature>
<comment type="caution">
    <text evidence="2">The sequence shown here is derived from an EMBL/GenBank/DDBJ whole genome shotgun (WGS) entry which is preliminary data.</text>
</comment>
<evidence type="ECO:0000256" key="1">
    <source>
        <dbReference type="SAM" id="MobiDB-lite"/>
    </source>
</evidence>
<reference evidence="2 3" key="1">
    <citation type="submission" date="2019-02" db="EMBL/GenBank/DDBJ databases">
        <title>Draft Genome Sequence of Streptomyces sp. AM-2504, identified by 16S rRNA comparative analysis as a Streptomyces Kasugaensis strain.</title>
        <authorList>
            <person name="Napolioni V."/>
            <person name="Giuliodori A.M."/>
            <person name="Spurio R."/>
            <person name="Fabbretti A."/>
        </authorList>
    </citation>
    <scope>NUCLEOTIDE SEQUENCE [LARGE SCALE GENOMIC DNA]</scope>
    <source>
        <strain evidence="2 3">AM-2504</strain>
    </source>
</reference>
<dbReference type="AlphaFoldDB" id="A0A4Q9HZN3"/>
<dbReference type="RefSeq" id="WP_131122318.1">
    <property type="nucleotide sequence ID" value="NZ_SIXH01000026.1"/>
</dbReference>